<dbReference type="InterPro" id="IPR009061">
    <property type="entry name" value="DNA-bd_dom_put_sf"/>
</dbReference>
<dbReference type="CDD" id="cd00592">
    <property type="entry name" value="HTH_MerR-like"/>
    <property type="match status" value="1"/>
</dbReference>
<dbReference type="InterPro" id="IPR047057">
    <property type="entry name" value="MerR_fam"/>
</dbReference>
<name>A0A6F8ZHK5_9FIRM</name>
<dbReference type="SMART" id="SM00422">
    <property type="entry name" value="HTH_MERR"/>
    <property type="match status" value="1"/>
</dbReference>
<dbReference type="PANTHER" id="PTHR30204">
    <property type="entry name" value="REDOX-CYCLING DRUG-SENSING TRANSCRIPTIONAL ACTIVATOR SOXR"/>
    <property type="match status" value="1"/>
</dbReference>
<keyword evidence="5" id="KW-1185">Reference proteome</keyword>
<evidence type="ECO:0000313" key="4">
    <source>
        <dbReference type="EMBL" id="CAB1129266.1"/>
    </source>
</evidence>
<dbReference type="Pfam" id="PF13411">
    <property type="entry name" value="MerR_1"/>
    <property type="match status" value="1"/>
</dbReference>
<feature type="region of interest" description="Disordered" evidence="2">
    <location>
        <begin position="127"/>
        <end position="155"/>
    </location>
</feature>
<dbReference type="EMBL" id="LR778114">
    <property type="protein sequence ID" value="CAB1129266.1"/>
    <property type="molecule type" value="Genomic_DNA"/>
</dbReference>
<dbReference type="GO" id="GO:0003700">
    <property type="term" value="F:DNA-binding transcription factor activity"/>
    <property type="evidence" value="ECO:0007669"/>
    <property type="project" value="InterPro"/>
</dbReference>
<dbReference type="KEGG" id="hfv:R50_1765"/>
<gene>
    <name evidence="4" type="ORF">R50_1765</name>
</gene>
<keyword evidence="1" id="KW-0238">DNA-binding</keyword>
<accession>A0A6F8ZHK5</accession>
<proteinExistence type="predicted"/>
<dbReference type="SUPFAM" id="SSF46955">
    <property type="entry name" value="Putative DNA-binding domain"/>
    <property type="match status" value="1"/>
</dbReference>
<reference evidence="4 5" key="1">
    <citation type="submission" date="2020-02" db="EMBL/GenBank/DDBJ databases">
        <authorList>
            <person name="Hogendoorn C."/>
        </authorList>
    </citation>
    <scope>NUCLEOTIDE SEQUENCE [LARGE SCALE GENOMIC DNA]</scope>
    <source>
        <strain evidence="4">R501</strain>
    </source>
</reference>
<protein>
    <submittedName>
        <fullName evidence="4">MerR family transcriptional regulator</fullName>
    </submittedName>
</protein>
<dbReference type="PANTHER" id="PTHR30204:SF58">
    <property type="entry name" value="HTH-TYPE TRANSCRIPTIONAL REGULATOR YFMP"/>
    <property type="match status" value="1"/>
</dbReference>
<feature type="domain" description="HTH merR-type" evidence="3">
    <location>
        <begin position="11"/>
        <end position="79"/>
    </location>
</feature>
<evidence type="ECO:0000313" key="5">
    <source>
        <dbReference type="Proteomes" id="UP000503399"/>
    </source>
</evidence>
<dbReference type="GO" id="GO:0003677">
    <property type="term" value="F:DNA binding"/>
    <property type="evidence" value="ECO:0007669"/>
    <property type="project" value="UniProtKB-KW"/>
</dbReference>
<dbReference type="PROSITE" id="PS50937">
    <property type="entry name" value="HTH_MERR_2"/>
    <property type="match status" value="1"/>
</dbReference>
<organism evidence="4 5">
    <name type="scientific">Candidatus Hydrogenisulfobacillus filiaventi</name>
    <dbReference type="NCBI Taxonomy" id="2707344"/>
    <lineage>
        <taxon>Bacteria</taxon>
        <taxon>Bacillati</taxon>
        <taxon>Bacillota</taxon>
        <taxon>Clostridia</taxon>
        <taxon>Eubacteriales</taxon>
        <taxon>Clostridiales Family XVII. Incertae Sedis</taxon>
        <taxon>Candidatus Hydrogenisulfobacillus</taxon>
    </lineage>
</organism>
<dbReference type="Proteomes" id="UP000503399">
    <property type="component" value="Chromosome"/>
</dbReference>
<dbReference type="Gene3D" id="1.10.1660.10">
    <property type="match status" value="1"/>
</dbReference>
<dbReference type="PRINTS" id="PR00040">
    <property type="entry name" value="HTHMERR"/>
</dbReference>
<evidence type="ECO:0000256" key="1">
    <source>
        <dbReference type="ARBA" id="ARBA00023125"/>
    </source>
</evidence>
<sequence length="155" mass="17627">MKEGHHLGPPLYTIGVVRSATGLTERRIRYYEAQHLISPRRTAGNQRLYTDQDIETLKTIKQLLDQGLSLKGVREKLNREVLSTPLESDEVERDADAYFEGKRLARGEMPTTGSLFPLMDRHRLIRRLERDEEPAPIPAAGGVRRPSTPRSKKGK</sequence>
<dbReference type="AlphaFoldDB" id="A0A6F8ZHK5"/>
<evidence type="ECO:0000259" key="3">
    <source>
        <dbReference type="PROSITE" id="PS50937"/>
    </source>
</evidence>
<dbReference type="InterPro" id="IPR000551">
    <property type="entry name" value="MerR-type_HTH_dom"/>
</dbReference>
<evidence type="ECO:0000256" key="2">
    <source>
        <dbReference type="SAM" id="MobiDB-lite"/>
    </source>
</evidence>